<evidence type="ECO:0000313" key="3">
    <source>
        <dbReference type="Proteomes" id="UP000799770"/>
    </source>
</evidence>
<reference evidence="2" key="1">
    <citation type="journal article" date="2020" name="Stud. Mycol.">
        <title>101 Dothideomycetes genomes: a test case for predicting lifestyles and emergence of pathogens.</title>
        <authorList>
            <person name="Haridas S."/>
            <person name="Albert R."/>
            <person name="Binder M."/>
            <person name="Bloem J."/>
            <person name="Labutti K."/>
            <person name="Salamov A."/>
            <person name="Andreopoulos B."/>
            <person name="Baker S."/>
            <person name="Barry K."/>
            <person name="Bills G."/>
            <person name="Bluhm B."/>
            <person name="Cannon C."/>
            <person name="Castanera R."/>
            <person name="Culley D."/>
            <person name="Daum C."/>
            <person name="Ezra D."/>
            <person name="Gonzalez J."/>
            <person name="Henrissat B."/>
            <person name="Kuo A."/>
            <person name="Liang C."/>
            <person name="Lipzen A."/>
            <person name="Lutzoni F."/>
            <person name="Magnuson J."/>
            <person name="Mondo S."/>
            <person name="Nolan M."/>
            <person name="Ohm R."/>
            <person name="Pangilinan J."/>
            <person name="Park H.-J."/>
            <person name="Ramirez L."/>
            <person name="Alfaro M."/>
            <person name="Sun H."/>
            <person name="Tritt A."/>
            <person name="Yoshinaga Y."/>
            <person name="Zwiers L.-H."/>
            <person name="Turgeon B."/>
            <person name="Goodwin S."/>
            <person name="Spatafora J."/>
            <person name="Crous P."/>
            <person name="Grigoriev I."/>
        </authorList>
    </citation>
    <scope>NUCLEOTIDE SEQUENCE</scope>
    <source>
        <strain evidence="2">CBS 627.86</strain>
    </source>
</reference>
<evidence type="ECO:0000256" key="1">
    <source>
        <dbReference type="SAM" id="MobiDB-lite"/>
    </source>
</evidence>
<feature type="compositionally biased region" description="Low complexity" evidence="1">
    <location>
        <begin position="176"/>
        <end position="187"/>
    </location>
</feature>
<feature type="region of interest" description="Disordered" evidence="1">
    <location>
        <begin position="173"/>
        <end position="213"/>
    </location>
</feature>
<protein>
    <submittedName>
        <fullName evidence="2">Uncharacterized protein</fullName>
    </submittedName>
</protein>
<dbReference type="AlphaFoldDB" id="A0A6A5ZNA0"/>
<proteinExistence type="predicted"/>
<organism evidence="2 3">
    <name type="scientific">Lophiotrema nucula</name>
    <dbReference type="NCBI Taxonomy" id="690887"/>
    <lineage>
        <taxon>Eukaryota</taxon>
        <taxon>Fungi</taxon>
        <taxon>Dikarya</taxon>
        <taxon>Ascomycota</taxon>
        <taxon>Pezizomycotina</taxon>
        <taxon>Dothideomycetes</taxon>
        <taxon>Pleosporomycetidae</taxon>
        <taxon>Pleosporales</taxon>
        <taxon>Lophiotremataceae</taxon>
        <taxon>Lophiotrema</taxon>
    </lineage>
</organism>
<keyword evidence="3" id="KW-1185">Reference proteome</keyword>
<sequence>MSGEDEPEVRASVQPSLYTDHLLIGRSNYGGSGMGAALSDGYRAADDGSSTGGCSPVSRPSQKEYIRCMSGCSPVPSDAALPFTAIVITKLPASAVAKQTLAVKLTQHLFKQRPPSSTRSPPARAHATQAIRLSVVCPSLGLLRTNRLVTTSPATADPRLLRRVEALQNVAPLPAPSSQLPAPSSQLTHPRLLPPGTAQQTPDPPRASTAAMGCPRPVLHHVRARQTYYYGFLNNC</sequence>
<gene>
    <name evidence="2" type="ORF">BDV96DRAFT_640528</name>
</gene>
<dbReference type="Proteomes" id="UP000799770">
    <property type="component" value="Unassembled WGS sequence"/>
</dbReference>
<dbReference type="OrthoDB" id="10660614at2759"/>
<accession>A0A6A5ZNA0</accession>
<name>A0A6A5ZNA0_9PLEO</name>
<dbReference type="EMBL" id="ML977312">
    <property type="protein sequence ID" value="KAF2121122.1"/>
    <property type="molecule type" value="Genomic_DNA"/>
</dbReference>
<evidence type="ECO:0000313" key="2">
    <source>
        <dbReference type="EMBL" id="KAF2121122.1"/>
    </source>
</evidence>